<evidence type="ECO:0000256" key="1">
    <source>
        <dbReference type="SAM" id="MobiDB-lite"/>
    </source>
</evidence>
<comment type="caution">
    <text evidence="4">The sequence shown here is derived from an EMBL/GenBank/DDBJ whole genome shotgun (WGS) entry which is preliminary data.</text>
</comment>
<dbReference type="RefSeq" id="WP_036645461.1">
    <property type="nucleotide sequence ID" value="NZ_BAVZ01000001.1"/>
</dbReference>
<sequence length="639" mass="69013">MNWKLSFRKIKKVALSLTLVVSVTGIAGIGTNAYAAEAGVAQPYESLFKGDRIIDVKVTIAEEDMASILKSPLEKEYKKATVEVDGNKLDNVGFSTKGNLTLKSVAGMTDSDRYSYRLKFNKYDKSQTLLGLDKMVLNNNYSDPSYMREYLHYEALRAIGADAPLTVFVNLYINGKLSGFYTGVESVDDSYLERNFGDESKDGVLYDTEEKSYLKVEESGEYKTITKDAGTDKDKVALGKFIKALNEMPSGEKGNIESVLDVNSALQYIAANAVLGNYDSYNGDKGHNFKLYGDKSGRFSVVPWDMNMSFNGYSGGGRGTSNSTTEKVNTNATTASVDVPVLGISMESVPMINNLLKVPEYKTKYMAYVNQLVTYLKGIDTRIDGLANLIRPYVKADPTKFYTLEQFESNVAYSSKEEDKGQGGFGGNMTPPNGMTPPNAPDGNMAPPTNNGEMPTPPTQAGDQAQGPGKGFGQGGQGMGMMAAGSLKTFALNRLVNLEEQLGLEKTTLPVDQTVNQPVNSTGGIQVLLKGKAVAFTDQQPINKNGSVLVPASSIMSALGANVAWDKKTQTVTATSGANVVKLKIGSNVATVNGKTMKLQAPVSIVNNRTMVPVRLLAEAFNMKVSWDKTTTTVTIVNL</sequence>
<dbReference type="SUPFAM" id="SSF55383">
    <property type="entry name" value="Copper amine oxidase, domain N"/>
    <property type="match status" value="1"/>
</dbReference>
<proteinExistence type="predicted"/>
<accession>W7YFV4</accession>
<dbReference type="Gene3D" id="3.30.457.10">
    <property type="entry name" value="Copper amine oxidase-like, N-terminal domain"/>
    <property type="match status" value="1"/>
</dbReference>
<gene>
    <name evidence="4" type="ORF">JCM16418_368</name>
</gene>
<dbReference type="STRING" id="1236976.JCM16418_368"/>
<dbReference type="eggNOG" id="COG4124">
    <property type="taxonomic scope" value="Bacteria"/>
</dbReference>
<dbReference type="PANTHER" id="PTHR40050">
    <property type="entry name" value="INNER SPORE COAT PROTEIN H"/>
    <property type="match status" value="1"/>
</dbReference>
<reference evidence="4 5" key="1">
    <citation type="journal article" date="2014" name="Genome Announc.">
        <title>Draft Genome Sequence of Paenibacillus pini JCM 16418T, Isolated from the Rhizosphere of Pine Tree.</title>
        <authorList>
            <person name="Yuki M."/>
            <person name="Oshima K."/>
            <person name="Suda W."/>
            <person name="Oshida Y."/>
            <person name="Kitamura K."/>
            <person name="Iida Y."/>
            <person name="Hattori M."/>
            <person name="Ohkuma M."/>
        </authorList>
    </citation>
    <scope>NUCLEOTIDE SEQUENCE [LARGE SCALE GENOMIC DNA]</scope>
    <source>
        <strain evidence="4 5">JCM 16418</strain>
    </source>
</reference>
<protein>
    <recommendedName>
        <fullName evidence="3">Copper amine oxidase-like N-terminal domain-containing protein</fullName>
    </recommendedName>
</protein>
<feature type="signal peptide" evidence="2">
    <location>
        <begin position="1"/>
        <end position="35"/>
    </location>
</feature>
<feature type="chain" id="PRO_5004907296" description="Copper amine oxidase-like N-terminal domain-containing protein" evidence="2">
    <location>
        <begin position="36"/>
        <end position="639"/>
    </location>
</feature>
<keyword evidence="5" id="KW-1185">Reference proteome</keyword>
<keyword evidence="2" id="KW-0732">Signal</keyword>
<feature type="compositionally biased region" description="Polar residues" evidence="1">
    <location>
        <begin position="447"/>
        <end position="463"/>
    </location>
</feature>
<dbReference type="Pfam" id="PF07833">
    <property type="entry name" value="Cu_amine_oxidN1"/>
    <property type="match status" value="1"/>
</dbReference>
<evidence type="ECO:0000313" key="5">
    <source>
        <dbReference type="Proteomes" id="UP000019364"/>
    </source>
</evidence>
<dbReference type="PANTHER" id="PTHR40050:SF1">
    <property type="entry name" value="INNER SPORE COAT PROTEIN H"/>
    <property type="match status" value="1"/>
</dbReference>
<name>W7YFV4_9BACL</name>
<feature type="domain" description="Copper amine oxidase-like N-terminal" evidence="3">
    <location>
        <begin position="529"/>
        <end position="636"/>
    </location>
</feature>
<dbReference type="eggNOG" id="COG5337">
    <property type="taxonomic scope" value="Bacteria"/>
</dbReference>
<evidence type="ECO:0000259" key="3">
    <source>
        <dbReference type="Pfam" id="PF07833"/>
    </source>
</evidence>
<dbReference type="Proteomes" id="UP000019364">
    <property type="component" value="Unassembled WGS sequence"/>
</dbReference>
<organism evidence="4 5">
    <name type="scientific">Paenibacillus pini JCM 16418</name>
    <dbReference type="NCBI Taxonomy" id="1236976"/>
    <lineage>
        <taxon>Bacteria</taxon>
        <taxon>Bacillati</taxon>
        <taxon>Bacillota</taxon>
        <taxon>Bacilli</taxon>
        <taxon>Bacillales</taxon>
        <taxon>Paenibacillaceae</taxon>
        <taxon>Paenibacillus</taxon>
    </lineage>
</organism>
<dbReference type="OrthoDB" id="3235126at2"/>
<dbReference type="InterPro" id="IPR012854">
    <property type="entry name" value="Cu_amine_oxidase-like_N"/>
</dbReference>
<dbReference type="Pfam" id="PF08757">
    <property type="entry name" value="CotH"/>
    <property type="match status" value="1"/>
</dbReference>
<dbReference type="InterPro" id="IPR036582">
    <property type="entry name" value="Mao_N_sf"/>
</dbReference>
<evidence type="ECO:0000256" key="2">
    <source>
        <dbReference type="SAM" id="SignalP"/>
    </source>
</evidence>
<dbReference type="InterPro" id="IPR014867">
    <property type="entry name" value="Spore_coat_CotH_CotH2/3/7"/>
</dbReference>
<dbReference type="EMBL" id="BAVZ01000001">
    <property type="protein sequence ID" value="GAF06413.1"/>
    <property type="molecule type" value="Genomic_DNA"/>
</dbReference>
<evidence type="ECO:0000313" key="4">
    <source>
        <dbReference type="EMBL" id="GAF06413.1"/>
    </source>
</evidence>
<feature type="compositionally biased region" description="Gly residues" evidence="1">
    <location>
        <begin position="468"/>
        <end position="478"/>
    </location>
</feature>
<dbReference type="AlphaFoldDB" id="W7YFV4"/>
<feature type="region of interest" description="Disordered" evidence="1">
    <location>
        <begin position="413"/>
        <end position="478"/>
    </location>
</feature>